<dbReference type="InterPro" id="IPR021762">
    <property type="entry name" value="DUF3325"/>
</dbReference>
<sequence>MLWLSFAFLYLAMLGLSLAMSRHHKALFGAAPAPGRQRLLRLAATVVGVIALALCVQARGGEIGTVIWLGQLMLAGVLLGGMLAWRQRWALSLAALLPAGALLQLLV</sequence>
<reference evidence="2 3" key="1">
    <citation type="submission" date="2021-02" db="EMBL/GenBank/DDBJ databases">
        <authorList>
            <person name="Lee D.-H."/>
        </authorList>
    </citation>
    <scope>NUCLEOTIDE SEQUENCE [LARGE SCALE GENOMIC DNA]</scope>
    <source>
        <strain evidence="2 3">UL073</strain>
    </source>
</reference>
<proteinExistence type="predicted"/>
<keyword evidence="1" id="KW-0472">Membrane</keyword>
<keyword evidence="1" id="KW-1133">Transmembrane helix</keyword>
<dbReference type="EMBL" id="JAFEUP010000001">
    <property type="protein sequence ID" value="MBM7060074.1"/>
    <property type="molecule type" value="Genomic_DNA"/>
</dbReference>
<gene>
    <name evidence="2" type="ORF">JQX08_05085</name>
</gene>
<name>A0ABS2ICP4_9GAMM</name>
<keyword evidence="1" id="KW-0812">Transmembrane</keyword>
<feature type="transmembrane region" description="Helical" evidence="1">
    <location>
        <begin position="89"/>
        <end position="106"/>
    </location>
</feature>
<dbReference type="Proteomes" id="UP000717995">
    <property type="component" value="Unassembled WGS sequence"/>
</dbReference>
<dbReference type="RefSeq" id="WP_204915157.1">
    <property type="nucleotide sequence ID" value="NZ_JAFEUP010000001.1"/>
</dbReference>
<dbReference type="Pfam" id="PF11804">
    <property type="entry name" value="DUF3325"/>
    <property type="match status" value="1"/>
</dbReference>
<keyword evidence="3" id="KW-1185">Reference proteome</keyword>
<evidence type="ECO:0000256" key="1">
    <source>
        <dbReference type="SAM" id="Phobius"/>
    </source>
</evidence>
<protein>
    <submittedName>
        <fullName evidence="2">DUF3325 domain-containing protein</fullName>
    </submittedName>
</protein>
<feature type="transmembrane region" description="Helical" evidence="1">
    <location>
        <begin position="39"/>
        <end position="56"/>
    </location>
</feature>
<comment type="caution">
    <text evidence="2">The sequence shown here is derived from an EMBL/GenBank/DDBJ whole genome shotgun (WGS) entry which is preliminary data.</text>
</comment>
<evidence type="ECO:0000313" key="3">
    <source>
        <dbReference type="Proteomes" id="UP000717995"/>
    </source>
</evidence>
<accession>A0ABS2ICP4</accession>
<evidence type="ECO:0000313" key="2">
    <source>
        <dbReference type="EMBL" id="MBM7060074.1"/>
    </source>
</evidence>
<organism evidence="2 3">
    <name type="scientific">Zestomonas insulae</name>
    <dbReference type="NCBI Taxonomy" id="2809017"/>
    <lineage>
        <taxon>Bacteria</taxon>
        <taxon>Pseudomonadati</taxon>
        <taxon>Pseudomonadota</taxon>
        <taxon>Gammaproteobacteria</taxon>
        <taxon>Pseudomonadales</taxon>
        <taxon>Pseudomonadaceae</taxon>
        <taxon>Zestomonas</taxon>
    </lineage>
</organism>
<feature type="transmembrane region" description="Helical" evidence="1">
    <location>
        <begin position="63"/>
        <end position="83"/>
    </location>
</feature>